<keyword evidence="5" id="KW-0812">Transmembrane</keyword>
<name>A0ABS5U5G4_9BACT</name>
<dbReference type="EMBL" id="JAHDYS010000003">
    <property type="protein sequence ID" value="MBT1070908.1"/>
    <property type="molecule type" value="Genomic_DNA"/>
</dbReference>
<dbReference type="Pfam" id="PF02321">
    <property type="entry name" value="OEP"/>
    <property type="match status" value="2"/>
</dbReference>
<accession>A0ABS5U5G4</accession>
<evidence type="ECO:0000256" key="6">
    <source>
        <dbReference type="ARBA" id="ARBA00023136"/>
    </source>
</evidence>
<dbReference type="RefSeq" id="WP_214296624.1">
    <property type="nucleotide sequence ID" value="NZ_JAHDYS010000003.1"/>
</dbReference>
<gene>
    <name evidence="10" type="ORF">KJB30_03855</name>
</gene>
<organism evidence="10 11">
    <name type="scientific">Pelotalea chapellei</name>
    <dbReference type="NCBI Taxonomy" id="44671"/>
    <lineage>
        <taxon>Bacteria</taxon>
        <taxon>Pseudomonadati</taxon>
        <taxon>Thermodesulfobacteriota</taxon>
        <taxon>Desulfuromonadia</taxon>
        <taxon>Geobacterales</taxon>
        <taxon>Geobacteraceae</taxon>
        <taxon>Pelotalea</taxon>
    </lineage>
</organism>
<dbReference type="PANTHER" id="PTHR30026">
    <property type="entry name" value="OUTER MEMBRANE PROTEIN TOLC"/>
    <property type="match status" value="1"/>
</dbReference>
<evidence type="ECO:0000256" key="5">
    <source>
        <dbReference type="ARBA" id="ARBA00022692"/>
    </source>
</evidence>
<keyword evidence="3" id="KW-0813">Transport</keyword>
<proteinExistence type="inferred from homology"/>
<evidence type="ECO:0000256" key="9">
    <source>
        <dbReference type="SAM" id="SignalP"/>
    </source>
</evidence>
<keyword evidence="7" id="KW-0998">Cell outer membrane</keyword>
<keyword evidence="4" id="KW-1134">Transmembrane beta strand</keyword>
<dbReference type="PANTHER" id="PTHR30026:SF20">
    <property type="entry name" value="OUTER MEMBRANE PROTEIN TOLC"/>
    <property type="match status" value="1"/>
</dbReference>
<comment type="similarity">
    <text evidence="2">Belongs to the outer membrane factor (OMF) (TC 1.B.17) family.</text>
</comment>
<reference evidence="10 11" key="1">
    <citation type="submission" date="2021-05" db="EMBL/GenBank/DDBJ databases">
        <title>The draft genome of Geobacter chapellei DSM 13688.</title>
        <authorList>
            <person name="Xu Z."/>
            <person name="Masuda Y."/>
            <person name="Itoh H."/>
            <person name="Senoo K."/>
        </authorList>
    </citation>
    <scope>NUCLEOTIDE SEQUENCE [LARGE SCALE GENOMIC DNA]</scope>
    <source>
        <strain evidence="10 11">DSM 13688</strain>
    </source>
</reference>
<keyword evidence="11" id="KW-1185">Reference proteome</keyword>
<evidence type="ECO:0000256" key="2">
    <source>
        <dbReference type="ARBA" id="ARBA00007613"/>
    </source>
</evidence>
<dbReference type="InterPro" id="IPR003423">
    <property type="entry name" value="OMP_efflux"/>
</dbReference>
<evidence type="ECO:0000313" key="11">
    <source>
        <dbReference type="Proteomes" id="UP000784128"/>
    </source>
</evidence>
<feature type="region of interest" description="Disordered" evidence="8">
    <location>
        <begin position="463"/>
        <end position="494"/>
    </location>
</feature>
<keyword evidence="9" id="KW-0732">Signal</keyword>
<evidence type="ECO:0000256" key="7">
    <source>
        <dbReference type="ARBA" id="ARBA00023237"/>
    </source>
</evidence>
<evidence type="ECO:0000256" key="4">
    <source>
        <dbReference type="ARBA" id="ARBA00022452"/>
    </source>
</evidence>
<keyword evidence="6" id="KW-0472">Membrane</keyword>
<dbReference type="InterPro" id="IPR051906">
    <property type="entry name" value="TolC-like"/>
</dbReference>
<evidence type="ECO:0000313" key="10">
    <source>
        <dbReference type="EMBL" id="MBT1070908.1"/>
    </source>
</evidence>
<dbReference type="Proteomes" id="UP000784128">
    <property type="component" value="Unassembled WGS sequence"/>
</dbReference>
<evidence type="ECO:0000256" key="3">
    <source>
        <dbReference type="ARBA" id="ARBA00022448"/>
    </source>
</evidence>
<sequence>MRLLPLTVLLVALGTPLTGFGATISQEECIRQAVSLNSGLQSFAATSAVAAEEINISRSALLPALNLRSFFTLRDKADHLLIDANVFGPGFPSQKTSISTGSTDSYGIQLSLRQPLFTGGALIAAHQKAGHESAAAAHNYSRQTTLLIFQIKKTYNEALIADGRIQAAEKAVLAAKERLQVAMARQDEGYVQRDEVLRLEAHLAMAQAVLLKNRNRSHQVRSRLRQLVGLKPGAEIEVTGRPAILKLDVSLQDLIQGLERRDDINSSREKAAAAEADITIARSGFLPQVFLEGSYLRQKETSITRPAIWSLSVQAEWSLFEWGRTRSSVSRAVAQHSSRNLALEELKGQARLEIEEAWRDMLELQSLVTANEKMVKAEEATLARTIVNWSEGSARVDDVVSSEAVVWEAYDRYCQSAASLNSAFAALEAATSGDVSRWTTQENLYRPNFEDYALLIKRGGATVPDASTSSEKPHNADIITGTETIPKRSDHGAR</sequence>
<feature type="compositionally biased region" description="Basic and acidic residues" evidence="8">
    <location>
        <begin position="485"/>
        <end position="494"/>
    </location>
</feature>
<dbReference type="SUPFAM" id="SSF56954">
    <property type="entry name" value="Outer membrane efflux proteins (OEP)"/>
    <property type="match status" value="1"/>
</dbReference>
<feature type="chain" id="PRO_5045206286" evidence="9">
    <location>
        <begin position="22"/>
        <end position="494"/>
    </location>
</feature>
<evidence type="ECO:0000256" key="8">
    <source>
        <dbReference type="SAM" id="MobiDB-lite"/>
    </source>
</evidence>
<protein>
    <submittedName>
        <fullName evidence="10">TolC family protein</fullName>
    </submittedName>
</protein>
<comment type="subcellular location">
    <subcellularLocation>
        <location evidence="1">Cell outer membrane</location>
    </subcellularLocation>
</comment>
<comment type="caution">
    <text evidence="10">The sequence shown here is derived from an EMBL/GenBank/DDBJ whole genome shotgun (WGS) entry which is preliminary data.</text>
</comment>
<dbReference type="Gene3D" id="1.20.1600.10">
    <property type="entry name" value="Outer membrane efflux proteins (OEP)"/>
    <property type="match status" value="1"/>
</dbReference>
<feature type="signal peptide" evidence="9">
    <location>
        <begin position="1"/>
        <end position="21"/>
    </location>
</feature>
<evidence type="ECO:0000256" key="1">
    <source>
        <dbReference type="ARBA" id="ARBA00004442"/>
    </source>
</evidence>